<dbReference type="EMBL" id="SOCN01000003">
    <property type="protein sequence ID" value="TDV23291.1"/>
    <property type="molecule type" value="Genomic_DNA"/>
</dbReference>
<proteinExistence type="inferred from homology"/>
<feature type="domain" description="UBA" evidence="9">
    <location>
        <begin position="22"/>
        <end position="41"/>
    </location>
</feature>
<evidence type="ECO:0000256" key="4">
    <source>
        <dbReference type="ARBA" id="ARBA00022917"/>
    </source>
</evidence>
<evidence type="ECO:0000313" key="12">
    <source>
        <dbReference type="Proteomes" id="UP000295757"/>
    </source>
</evidence>
<comment type="caution">
    <text evidence="11">The sequence shown here is derived from an EMBL/GenBank/DDBJ whole genome shotgun (WGS) entry which is preliminary data.</text>
</comment>
<evidence type="ECO:0000259" key="10">
    <source>
        <dbReference type="Pfam" id="PF00889"/>
    </source>
</evidence>
<dbReference type="Proteomes" id="UP000295757">
    <property type="component" value="Unassembled WGS sequence"/>
</dbReference>
<keyword evidence="6" id="KW-0963">Cytoplasm</keyword>
<sequence>MSVNKLELIKELRQRTNSALIDVKKALEATNYDIEAAINWLKENGIVKAAKKAGRIAAEGAVFAVGNNETAVLIEINSETDFVAKNEKFLSLVKKVATAIFKAKAKTLEEALVVVLENKQTVEQELLQATSVIGEKISLRRVKRVSAKSDESLGVYVHVNNQVAAIVKIKGSHSDIAKNVAMHVSAMNPEVALVSDLSVERLEKLKLSFEKPVGFDSKPAKIQEKIQEGWLSKQLSEFVLEKQPFVMDDSITVAHYLKNCQCELVSAIRFEVGEGIEKTQSDFAAEVADMLKH</sequence>
<dbReference type="RefSeq" id="WP_134111140.1">
    <property type="nucleotide sequence ID" value="NZ_SOCN01000003.1"/>
</dbReference>
<dbReference type="InterPro" id="IPR036402">
    <property type="entry name" value="EF-Ts_dimer_sf"/>
</dbReference>
<feature type="domain" description="Translation elongation factor EFTs/EF1B dimerisation" evidence="10">
    <location>
        <begin position="71"/>
        <end position="274"/>
    </location>
</feature>
<dbReference type="Pfam" id="PF00889">
    <property type="entry name" value="EF_TS"/>
    <property type="match status" value="1"/>
</dbReference>
<dbReference type="CDD" id="cd14275">
    <property type="entry name" value="UBA_EF-Ts"/>
    <property type="match status" value="1"/>
</dbReference>
<dbReference type="PROSITE" id="PS01126">
    <property type="entry name" value="EF_TS_1"/>
    <property type="match status" value="1"/>
</dbReference>
<dbReference type="Gene3D" id="3.30.479.20">
    <property type="entry name" value="Elongation factor Ts, dimerisation domain"/>
    <property type="match status" value="2"/>
</dbReference>
<dbReference type="InterPro" id="IPR015940">
    <property type="entry name" value="UBA"/>
</dbReference>
<protein>
    <recommendedName>
        <fullName evidence="2 6">Elongation factor Ts</fullName>
        <shortName evidence="6">EF-Ts</shortName>
    </recommendedName>
</protein>
<dbReference type="InterPro" id="IPR009060">
    <property type="entry name" value="UBA-like_sf"/>
</dbReference>
<evidence type="ECO:0000256" key="3">
    <source>
        <dbReference type="ARBA" id="ARBA00022768"/>
    </source>
</evidence>
<dbReference type="Gene3D" id="1.10.8.10">
    <property type="entry name" value="DNA helicase RuvA subunit, C-terminal domain"/>
    <property type="match status" value="1"/>
</dbReference>
<evidence type="ECO:0000256" key="2">
    <source>
        <dbReference type="ARBA" id="ARBA00016956"/>
    </source>
</evidence>
<dbReference type="InterPro" id="IPR014039">
    <property type="entry name" value="Transl_elong_EFTs/EF1B_dimer"/>
</dbReference>
<name>A0A4R7UC18_9BACT</name>
<dbReference type="SUPFAM" id="SSF46934">
    <property type="entry name" value="UBA-like"/>
    <property type="match status" value="1"/>
</dbReference>
<reference evidence="11 12" key="1">
    <citation type="submission" date="2019-03" db="EMBL/GenBank/DDBJ databases">
        <title>Genomic Encyclopedia of Archaeal and Bacterial Type Strains, Phase II (KMG-II): from individual species to whole genera.</title>
        <authorList>
            <person name="Goeker M."/>
        </authorList>
    </citation>
    <scope>NUCLEOTIDE SEQUENCE [LARGE SCALE GENOMIC DNA]</scope>
    <source>
        <strain evidence="11 12">ATCC 35214</strain>
    </source>
</reference>
<organism evidence="11 12">
    <name type="scientific">Mycoplasmopsis mustelae</name>
    <dbReference type="NCBI Taxonomy" id="171289"/>
    <lineage>
        <taxon>Bacteria</taxon>
        <taxon>Bacillati</taxon>
        <taxon>Mycoplasmatota</taxon>
        <taxon>Mycoplasmoidales</taxon>
        <taxon>Metamycoplasmataceae</taxon>
        <taxon>Mycoplasmopsis</taxon>
    </lineage>
</organism>
<dbReference type="InterPro" id="IPR018101">
    <property type="entry name" value="Transl_elong_Ts_CS"/>
</dbReference>
<evidence type="ECO:0000256" key="6">
    <source>
        <dbReference type="HAMAP-Rule" id="MF_00050"/>
    </source>
</evidence>
<dbReference type="Gene3D" id="1.10.286.20">
    <property type="match status" value="1"/>
</dbReference>
<feature type="region of interest" description="Involved in Mg(2+) ion dislocation from EF-Tu" evidence="6">
    <location>
        <begin position="80"/>
        <end position="83"/>
    </location>
</feature>
<gene>
    <name evidence="6" type="primary">tsf</name>
    <name evidence="11" type="ORF">BCF59_0637</name>
</gene>
<comment type="function">
    <text evidence="5 6 7">Associates with the EF-Tu.GDP complex and induces the exchange of GDP to GTP. It remains bound to the aminoacyl-tRNA.EF-Tu.GTP complex up to the GTP hydrolysis stage on the ribosome.</text>
</comment>
<dbReference type="AlphaFoldDB" id="A0A4R7UC18"/>
<evidence type="ECO:0000256" key="5">
    <source>
        <dbReference type="ARBA" id="ARBA00025453"/>
    </source>
</evidence>
<dbReference type="PANTHER" id="PTHR11741">
    <property type="entry name" value="ELONGATION FACTOR TS"/>
    <property type="match status" value="1"/>
</dbReference>
<dbReference type="HAMAP" id="MF_00050">
    <property type="entry name" value="EF_Ts"/>
    <property type="match status" value="1"/>
</dbReference>
<dbReference type="SUPFAM" id="SSF54713">
    <property type="entry name" value="Elongation factor Ts (EF-Ts), dimerisation domain"/>
    <property type="match status" value="2"/>
</dbReference>
<evidence type="ECO:0000313" key="11">
    <source>
        <dbReference type="EMBL" id="TDV23291.1"/>
    </source>
</evidence>
<evidence type="ECO:0000256" key="1">
    <source>
        <dbReference type="ARBA" id="ARBA00005532"/>
    </source>
</evidence>
<evidence type="ECO:0000259" key="9">
    <source>
        <dbReference type="Pfam" id="PF00627"/>
    </source>
</evidence>
<evidence type="ECO:0000256" key="8">
    <source>
        <dbReference type="RuleBase" id="RU000643"/>
    </source>
</evidence>
<accession>A0A4R7UC18</accession>
<dbReference type="GO" id="GO:0005737">
    <property type="term" value="C:cytoplasm"/>
    <property type="evidence" value="ECO:0007669"/>
    <property type="project" value="UniProtKB-SubCell"/>
</dbReference>
<dbReference type="InterPro" id="IPR001816">
    <property type="entry name" value="Transl_elong_EFTs/EF1B"/>
</dbReference>
<evidence type="ECO:0000256" key="7">
    <source>
        <dbReference type="RuleBase" id="RU000642"/>
    </source>
</evidence>
<keyword evidence="3 6" id="KW-0251">Elongation factor</keyword>
<keyword evidence="4 6" id="KW-0648">Protein biosynthesis</keyword>
<dbReference type="OrthoDB" id="9808348at2"/>
<dbReference type="PROSITE" id="PS01127">
    <property type="entry name" value="EF_TS_2"/>
    <property type="match status" value="1"/>
</dbReference>
<dbReference type="PANTHER" id="PTHR11741:SF0">
    <property type="entry name" value="ELONGATION FACTOR TS, MITOCHONDRIAL"/>
    <property type="match status" value="1"/>
</dbReference>
<keyword evidence="12" id="KW-1185">Reference proteome</keyword>
<dbReference type="GO" id="GO:0003746">
    <property type="term" value="F:translation elongation factor activity"/>
    <property type="evidence" value="ECO:0007669"/>
    <property type="project" value="UniProtKB-UniRule"/>
</dbReference>
<dbReference type="NCBIfam" id="TIGR00116">
    <property type="entry name" value="tsf"/>
    <property type="match status" value="1"/>
</dbReference>
<dbReference type="FunFam" id="1.10.8.10:FF:000001">
    <property type="entry name" value="Elongation factor Ts"/>
    <property type="match status" value="1"/>
</dbReference>
<dbReference type="Pfam" id="PF00627">
    <property type="entry name" value="UBA"/>
    <property type="match status" value="1"/>
</dbReference>
<comment type="similarity">
    <text evidence="1 6 7">Belongs to the EF-Ts family.</text>
</comment>
<comment type="subcellular location">
    <subcellularLocation>
        <location evidence="6 8">Cytoplasm</location>
    </subcellularLocation>
</comment>